<reference evidence="2 3" key="1">
    <citation type="submission" date="2024-10" db="EMBL/GenBank/DDBJ databases">
        <title>The Natural Products Discovery Center: Release of the First 8490 Sequenced Strains for Exploring Actinobacteria Biosynthetic Diversity.</title>
        <authorList>
            <person name="Kalkreuter E."/>
            <person name="Kautsar S.A."/>
            <person name="Yang D."/>
            <person name="Bader C.D."/>
            <person name="Teijaro C.N."/>
            <person name="Fluegel L."/>
            <person name="Davis C.M."/>
            <person name="Simpson J.R."/>
            <person name="Lauterbach L."/>
            <person name="Steele A.D."/>
            <person name="Gui C."/>
            <person name="Meng S."/>
            <person name="Li G."/>
            <person name="Viehrig K."/>
            <person name="Ye F."/>
            <person name="Su P."/>
            <person name="Kiefer A.F."/>
            <person name="Nichols A."/>
            <person name="Cepeda A.J."/>
            <person name="Yan W."/>
            <person name="Fan B."/>
            <person name="Jiang Y."/>
            <person name="Adhikari A."/>
            <person name="Zheng C.-J."/>
            <person name="Schuster L."/>
            <person name="Cowan T.M."/>
            <person name="Smanski M.J."/>
            <person name="Chevrette M.G."/>
            <person name="De Carvalho L.P.S."/>
            <person name="Shen B."/>
        </authorList>
    </citation>
    <scope>NUCLEOTIDE SEQUENCE [LARGE SCALE GENOMIC DNA]</scope>
    <source>
        <strain evidence="2 3">NPDC004045</strain>
    </source>
</reference>
<feature type="domain" description="4Fe-4S Wbl-type" evidence="1">
    <location>
        <begin position="19"/>
        <end position="77"/>
    </location>
</feature>
<dbReference type="Proteomes" id="UP001601444">
    <property type="component" value="Unassembled WGS sequence"/>
</dbReference>
<evidence type="ECO:0000259" key="1">
    <source>
        <dbReference type="PROSITE" id="PS51674"/>
    </source>
</evidence>
<evidence type="ECO:0000313" key="3">
    <source>
        <dbReference type="Proteomes" id="UP001601444"/>
    </source>
</evidence>
<comment type="caution">
    <text evidence="2">The sequence shown here is derived from an EMBL/GenBank/DDBJ whole genome shotgun (WGS) entry which is preliminary data.</text>
</comment>
<dbReference type="InterPro" id="IPR034768">
    <property type="entry name" value="4FE4S_WBL"/>
</dbReference>
<name>A0ABW6PWX8_9NOCA</name>
<dbReference type="PROSITE" id="PS51674">
    <property type="entry name" value="4FE4S_WBL"/>
    <property type="match status" value="1"/>
</dbReference>
<accession>A0ABW6PWX8</accession>
<organism evidence="2 3">
    <name type="scientific">Nocardia thailandica</name>
    <dbReference type="NCBI Taxonomy" id="257275"/>
    <lineage>
        <taxon>Bacteria</taxon>
        <taxon>Bacillati</taxon>
        <taxon>Actinomycetota</taxon>
        <taxon>Actinomycetes</taxon>
        <taxon>Mycobacteriales</taxon>
        <taxon>Nocardiaceae</taxon>
        <taxon>Nocardia</taxon>
    </lineage>
</organism>
<gene>
    <name evidence="2" type="ORF">ACFYTF_28905</name>
</gene>
<dbReference type="EMBL" id="JBIAMX010000028">
    <property type="protein sequence ID" value="MFF0546863.1"/>
    <property type="molecule type" value="Genomic_DNA"/>
</dbReference>
<proteinExistence type="predicted"/>
<dbReference type="RefSeq" id="WP_387703048.1">
    <property type="nucleotide sequence ID" value="NZ_JBIAMX010000028.1"/>
</dbReference>
<dbReference type="Pfam" id="PF02467">
    <property type="entry name" value="Whib"/>
    <property type="match status" value="1"/>
</dbReference>
<sequence>MIRIELPLETDPEEWADRACKDVGVDAFFPGRGSRAEQAVKQVCAGCDRLRECAEWALEAGLTYCVVAGVRMPGDGLSRKHANAQLRTVAATGVVAGLSKRGRGVAA</sequence>
<keyword evidence="3" id="KW-1185">Reference proteome</keyword>
<evidence type="ECO:0000313" key="2">
    <source>
        <dbReference type="EMBL" id="MFF0546863.1"/>
    </source>
</evidence>
<protein>
    <submittedName>
        <fullName evidence="2">WhiB family transcriptional regulator</fullName>
    </submittedName>
</protein>